<dbReference type="InterPro" id="IPR050123">
    <property type="entry name" value="Prok_molybdopt-oxidoreductase"/>
</dbReference>
<dbReference type="InterPro" id="IPR000283">
    <property type="entry name" value="NADH_UbQ_OxRdtase_75kDa_su_CS"/>
</dbReference>
<comment type="similarity">
    <text evidence="2 12">Belongs to the complex I 75 kDa subunit family.</text>
</comment>
<dbReference type="Pfam" id="PF13510">
    <property type="entry name" value="Fer2_4"/>
    <property type="match status" value="1"/>
</dbReference>
<dbReference type="InterPro" id="IPR001041">
    <property type="entry name" value="2Fe-2S_ferredoxin-type"/>
</dbReference>
<evidence type="ECO:0000259" key="14">
    <source>
        <dbReference type="PROSITE" id="PS51669"/>
    </source>
</evidence>
<proteinExistence type="inferred from homology"/>
<keyword evidence="7 12" id="KW-1278">Translocase</keyword>
<evidence type="ECO:0000256" key="1">
    <source>
        <dbReference type="ARBA" id="ARBA00001966"/>
    </source>
</evidence>
<keyword evidence="6 12" id="KW-0479">Metal-binding</keyword>
<dbReference type="SMART" id="SM00926">
    <property type="entry name" value="Molybdop_Fe4S4"/>
    <property type="match status" value="1"/>
</dbReference>
<dbReference type="PROSITE" id="PS51085">
    <property type="entry name" value="2FE2S_FER_2"/>
    <property type="match status" value="1"/>
</dbReference>
<dbReference type="Gene3D" id="2.20.25.90">
    <property type="entry name" value="ADC-like domains"/>
    <property type="match status" value="1"/>
</dbReference>
<comment type="cofactor">
    <cofactor evidence="1 12">
        <name>[4Fe-4S] cluster</name>
        <dbReference type="ChEBI" id="CHEBI:49883"/>
    </cofactor>
</comment>
<evidence type="ECO:0000259" key="15">
    <source>
        <dbReference type="PROSITE" id="PS51839"/>
    </source>
</evidence>
<comment type="catalytic activity">
    <reaction evidence="11 12">
        <text>a quinone + NADH + 5 H(+)(in) = a quinol + NAD(+) + 4 H(+)(out)</text>
        <dbReference type="Rhea" id="RHEA:57888"/>
        <dbReference type="ChEBI" id="CHEBI:15378"/>
        <dbReference type="ChEBI" id="CHEBI:24646"/>
        <dbReference type="ChEBI" id="CHEBI:57540"/>
        <dbReference type="ChEBI" id="CHEBI:57945"/>
        <dbReference type="ChEBI" id="CHEBI:132124"/>
    </reaction>
</comment>
<dbReference type="SUPFAM" id="SSF50692">
    <property type="entry name" value="ADC-like"/>
    <property type="match status" value="1"/>
</dbReference>
<keyword evidence="8 12" id="KW-0408">Iron</keyword>
<evidence type="ECO:0000313" key="16">
    <source>
        <dbReference type="EMBL" id="GAA1970600.1"/>
    </source>
</evidence>
<dbReference type="Gene3D" id="3.10.20.740">
    <property type="match status" value="1"/>
</dbReference>
<dbReference type="InterPro" id="IPR010228">
    <property type="entry name" value="NADH_UbQ_OxRdtase_Gsu"/>
</dbReference>
<dbReference type="PROSITE" id="PS00642">
    <property type="entry name" value="COMPLEX1_75K_2"/>
    <property type="match status" value="1"/>
</dbReference>
<dbReference type="SUPFAM" id="SSF54292">
    <property type="entry name" value="2Fe-2S ferredoxin-like"/>
    <property type="match status" value="1"/>
</dbReference>
<dbReference type="InterPro" id="IPR019574">
    <property type="entry name" value="NADH_UbQ_OxRdtase_Gsu_4Fe4S-bd"/>
</dbReference>
<evidence type="ECO:0000256" key="5">
    <source>
        <dbReference type="ARBA" id="ARBA00022719"/>
    </source>
</evidence>
<keyword evidence="5 12" id="KW-0874">Quinone</keyword>
<dbReference type="EC" id="7.1.1.-" evidence="12"/>
<accession>A0ABN2RL98</accession>
<evidence type="ECO:0000259" key="13">
    <source>
        <dbReference type="PROSITE" id="PS51085"/>
    </source>
</evidence>
<keyword evidence="10 12" id="KW-0520">NAD</keyword>
<evidence type="ECO:0000256" key="4">
    <source>
        <dbReference type="ARBA" id="ARBA00022714"/>
    </source>
</evidence>
<feature type="domain" description="4Fe-4S His(Cys)3-ligated-type" evidence="15">
    <location>
        <begin position="104"/>
        <end position="143"/>
    </location>
</feature>
<keyword evidence="17" id="KW-1185">Reference proteome</keyword>
<evidence type="ECO:0000313" key="17">
    <source>
        <dbReference type="Proteomes" id="UP001499854"/>
    </source>
</evidence>
<dbReference type="InterPro" id="IPR036010">
    <property type="entry name" value="2Fe-2S_ferredoxin-like_sf"/>
</dbReference>
<comment type="cofactor">
    <cofactor evidence="12">
        <name>[2Fe-2S] cluster</name>
        <dbReference type="ChEBI" id="CHEBI:190135"/>
    </cofactor>
    <text evidence="12">Binds 1 [2Fe-2S] cluster per subunit.</text>
</comment>
<dbReference type="PROSITE" id="PS00641">
    <property type="entry name" value="COMPLEX1_75K_1"/>
    <property type="match status" value="1"/>
</dbReference>
<dbReference type="CDD" id="cd00207">
    <property type="entry name" value="fer2"/>
    <property type="match status" value="1"/>
</dbReference>
<dbReference type="PANTHER" id="PTHR43105">
    <property type="entry name" value="RESPIRATORY NITRATE REDUCTASE"/>
    <property type="match status" value="1"/>
</dbReference>
<organism evidence="16 17">
    <name type="scientific">Catenulispora subtropica</name>
    <dbReference type="NCBI Taxonomy" id="450798"/>
    <lineage>
        <taxon>Bacteria</taxon>
        <taxon>Bacillati</taxon>
        <taxon>Actinomycetota</taxon>
        <taxon>Actinomycetes</taxon>
        <taxon>Catenulisporales</taxon>
        <taxon>Catenulisporaceae</taxon>
        <taxon>Catenulispora</taxon>
    </lineage>
</organism>
<feature type="domain" description="4Fe-4S Mo/W bis-MGD-type" evidence="14">
    <location>
        <begin position="244"/>
        <end position="300"/>
    </location>
</feature>
<dbReference type="NCBIfam" id="TIGR01973">
    <property type="entry name" value="NuoG"/>
    <property type="match status" value="1"/>
</dbReference>
<dbReference type="PANTHER" id="PTHR43105:SF12">
    <property type="entry name" value="NADH-QUINONE OXIDOREDUCTASE SUBUNIT G"/>
    <property type="match status" value="1"/>
</dbReference>
<dbReference type="Pfam" id="PF04879">
    <property type="entry name" value="Molybdop_Fe4S4"/>
    <property type="match status" value="1"/>
</dbReference>
<evidence type="ECO:0000256" key="7">
    <source>
        <dbReference type="ARBA" id="ARBA00022967"/>
    </source>
</evidence>
<evidence type="ECO:0000256" key="12">
    <source>
        <dbReference type="RuleBase" id="RU003525"/>
    </source>
</evidence>
<evidence type="ECO:0000256" key="9">
    <source>
        <dbReference type="ARBA" id="ARBA00023014"/>
    </source>
</evidence>
<evidence type="ECO:0000256" key="8">
    <source>
        <dbReference type="ARBA" id="ARBA00023004"/>
    </source>
</evidence>
<comment type="function">
    <text evidence="12">NDH-1 shuttles electrons from NADH, via FMN and iron-sulfur (Fe-S) centers, to quinones in the respiratory chain. Couples the redox reaction to proton translocation (for every two electrons transferred, four hydrogen ions are translocated across the cytoplasmic membrane), and thus conserves the redox energy in a proton gradient.</text>
</comment>
<dbReference type="RefSeq" id="WP_344657823.1">
    <property type="nucleotide sequence ID" value="NZ_BAAAQM010000016.1"/>
</dbReference>
<dbReference type="InterPro" id="IPR009010">
    <property type="entry name" value="Asp_de-COase-like_dom_sf"/>
</dbReference>
<dbReference type="Pfam" id="PF00384">
    <property type="entry name" value="Molybdopterin"/>
    <property type="match status" value="1"/>
</dbReference>
<evidence type="ECO:0000256" key="6">
    <source>
        <dbReference type="ARBA" id="ARBA00022723"/>
    </source>
</evidence>
<sequence>MTVTTQNSADSGKEVAVPTPPPVELVTITIDGVELQVPKNELIIRSAERIGTQIPRFCDHPLLAPVGACRQCIVEVEGQRKPVASCTTTVTDGMVIKTQFSSPVAEKAQRGVMELLLINHPLDCPVCDKGGECPLQNQAMSNGSGESRFEGVKRTFPKPINISSQVLLDRERCVSCARCTRFADQIAGDPFITLIERGAEQQVGISVAEDQDFASYFSGNTVQICPVGALTGAAYRFRSRPFDLVSSPSACEHCAAGCALRTDHRRGKVTRRMAAEDPQVNEEWNCDKGRWAFQYAQAPGAKRITTPLIRDRESGELRAASWPEALAFAAEGLNAARGRAAALVGGRLTLEDAYAYAKFTRIALESNDIDFRARPHSEEEAEFLAGHVAGTGTATTYAHLDAAPAVLLVGFEPEEEAPIVFLRLRKNVLARRLAVSAIAPFATRGLDKLKGSLLKAAPLTEPAFLAALADGGPDSGLDAAGLRTAEALREPGAVILVGERLAAVPGALTAAVKLAATTGARLAWIPRRAGERGALEAGALPNLLPGGRPITDSDARNEVAAQWGVSTLPAGFGRSTSDIVDAANLGRLAGLVVAGVDPYDLADPEAFLSGLERVPCVVSLEFRHTAVTERAHVVFPVAPVAEKSGTFVDWEGRQRAFETALDADAVQAAGLGEMPDLRVLDRIADAMDVHLGLPTVGAARHEIARLGLWAGDRTAAPHGTPAELPKPAAGQAVLATWHLLLDEGSLQAHEPFLAGTRKPTVVHLSKETASEIEAAEGDLVTVSTEHGAITLPLRIADLAGRVVWLPTNSRGSQVRRTLRADTGSLVTIARAATEVEVTA</sequence>
<dbReference type="SUPFAM" id="SSF53706">
    <property type="entry name" value="Formate dehydrogenase/DMSO reductase, domains 1-3"/>
    <property type="match status" value="1"/>
</dbReference>
<dbReference type="Gene3D" id="3.40.50.740">
    <property type="match status" value="2"/>
</dbReference>
<evidence type="ECO:0000256" key="10">
    <source>
        <dbReference type="ARBA" id="ARBA00023027"/>
    </source>
</evidence>
<dbReference type="Proteomes" id="UP001499854">
    <property type="component" value="Unassembled WGS sequence"/>
</dbReference>
<evidence type="ECO:0000256" key="11">
    <source>
        <dbReference type="ARBA" id="ARBA00047712"/>
    </source>
</evidence>
<dbReference type="NCBIfam" id="NF005895">
    <property type="entry name" value="PRK07860.1"/>
    <property type="match status" value="1"/>
</dbReference>
<dbReference type="PROSITE" id="PS00643">
    <property type="entry name" value="COMPLEX1_75K_3"/>
    <property type="match status" value="1"/>
</dbReference>
<feature type="domain" description="2Fe-2S ferredoxin-type" evidence="13">
    <location>
        <begin position="24"/>
        <end position="102"/>
    </location>
</feature>
<evidence type="ECO:0000256" key="2">
    <source>
        <dbReference type="ARBA" id="ARBA00005404"/>
    </source>
</evidence>
<keyword evidence="9 12" id="KW-0411">Iron-sulfur</keyword>
<dbReference type="Gene3D" id="3.30.70.20">
    <property type="match status" value="1"/>
</dbReference>
<reference evidence="16 17" key="1">
    <citation type="journal article" date="2019" name="Int. J. Syst. Evol. Microbiol.">
        <title>The Global Catalogue of Microorganisms (GCM) 10K type strain sequencing project: providing services to taxonomists for standard genome sequencing and annotation.</title>
        <authorList>
            <consortium name="The Broad Institute Genomics Platform"/>
            <consortium name="The Broad Institute Genome Sequencing Center for Infectious Disease"/>
            <person name="Wu L."/>
            <person name="Ma J."/>
        </authorList>
    </citation>
    <scope>NUCLEOTIDE SEQUENCE [LARGE SCALE GENOMIC DNA]</scope>
    <source>
        <strain evidence="16 17">JCM 16013</strain>
    </source>
</reference>
<comment type="caution">
    <text evidence="16">The sequence shown here is derived from an EMBL/GenBank/DDBJ whole genome shotgun (WGS) entry which is preliminary data.</text>
</comment>
<dbReference type="SUPFAM" id="SSF54862">
    <property type="entry name" value="4Fe-4S ferredoxins"/>
    <property type="match status" value="1"/>
</dbReference>
<keyword evidence="4 12" id="KW-0001">2Fe-2S</keyword>
<dbReference type="Pfam" id="PF22117">
    <property type="entry name" value="Fer4_Nqo3"/>
    <property type="match status" value="1"/>
</dbReference>
<dbReference type="PROSITE" id="PS51839">
    <property type="entry name" value="4FE4S_HC3"/>
    <property type="match status" value="1"/>
</dbReference>
<dbReference type="InterPro" id="IPR054351">
    <property type="entry name" value="NADH_UbQ_OxRdtase_ferredoxin"/>
</dbReference>
<gene>
    <name evidence="16" type="ORF">GCM10009838_32160</name>
</gene>
<keyword evidence="3 12" id="KW-0004">4Fe-4S</keyword>
<dbReference type="SMART" id="SM00929">
    <property type="entry name" value="NADH-G_4Fe-4S_3"/>
    <property type="match status" value="1"/>
</dbReference>
<dbReference type="InterPro" id="IPR006656">
    <property type="entry name" value="Mopterin_OxRdtase"/>
</dbReference>
<name>A0ABN2RL98_9ACTN</name>
<evidence type="ECO:0000256" key="3">
    <source>
        <dbReference type="ARBA" id="ARBA00022485"/>
    </source>
</evidence>
<dbReference type="EMBL" id="BAAAQM010000016">
    <property type="protein sequence ID" value="GAA1970600.1"/>
    <property type="molecule type" value="Genomic_DNA"/>
</dbReference>
<dbReference type="Pfam" id="PF10588">
    <property type="entry name" value="NADH-G_4Fe-4S_3"/>
    <property type="match status" value="1"/>
</dbReference>
<dbReference type="InterPro" id="IPR006963">
    <property type="entry name" value="Mopterin_OxRdtase_4Fe-4S_dom"/>
</dbReference>
<dbReference type="PROSITE" id="PS51669">
    <property type="entry name" value="4FE4S_MOW_BIS_MGD"/>
    <property type="match status" value="1"/>
</dbReference>
<dbReference type="Gene3D" id="3.40.228.10">
    <property type="entry name" value="Dimethylsulfoxide Reductase, domain 2"/>
    <property type="match status" value="1"/>
</dbReference>
<protein>
    <recommendedName>
        <fullName evidence="12">NADH-quinone oxidoreductase</fullName>
        <ecNumber evidence="12">7.1.1.-</ecNumber>
    </recommendedName>
</protein>